<sequence length="138" mass="15643">MSNEKFQLKLMEMRVPFLYASSLKNFEFENIEDAIKPVKFEKNRTIVTISMNLEEASKSLRVTINACFSLNNVVVAAIVTTRTTKANSQSFTKQDVEQHRKDLISPAVGKMNQLISVDTEQLTGFPYSANIPTDSKYK</sequence>
<name>A0A2I0Z7Z6_LACPE</name>
<evidence type="ECO:0000313" key="4">
    <source>
        <dbReference type="Proteomes" id="UP001151834"/>
    </source>
</evidence>
<dbReference type="EMBL" id="RDCJ01000108">
    <property type="protein sequence ID" value="RMW44501.1"/>
    <property type="molecule type" value="Genomic_DNA"/>
</dbReference>
<protein>
    <submittedName>
        <fullName evidence="1">Uncharacterized protein</fullName>
    </submittedName>
</protein>
<dbReference type="RefSeq" id="WP_050339216.1">
    <property type="nucleotide sequence ID" value="NZ_BJZC01000017.1"/>
</dbReference>
<evidence type="ECO:0000313" key="1">
    <source>
        <dbReference type="EMBL" id="MDF2311894.1"/>
    </source>
</evidence>
<dbReference type="GeneID" id="49392982"/>
<gene>
    <name evidence="2" type="ORF">D6U18_14295</name>
    <name evidence="1" type="ORF">OOJ94_03585</name>
</gene>
<reference evidence="1" key="3">
    <citation type="journal article" date="2023" name="Front Nutr">
        <title>Lactiplantibacillus pentosus P2020 protects the hyperuricemia and renal inflammation in mice.</title>
        <authorList>
            <person name="Wang Z."/>
            <person name="Song L."/>
            <person name="Li X."/>
            <person name="Xiao Y."/>
            <person name="Huang Y."/>
            <person name="Zhang Y."/>
            <person name="Li J."/>
            <person name="Li M."/>
            <person name="Ren Z."/>
        </authorList>
    </citation>
    <scope>NUCLEOTIDE SEQUENCE</scope>
    <source>
        <strain evidence="1">P2000</strain>
    </source>
</reference>
<accession>A0A2I0Z7Z6</accession>
<organism evidence="1 4">
    <name type="scientific">Lactiplantibacillus pentosus</name>
    <name type="common">Lactobacillus pentosus</name>
    <dbReference type="NCBI Taxonomy" id="1589"/>
    <lineage>
        <taxon>Bacteria</taxon>
        <taxon>Bacillati</taxon>
        <taxon>Bacillota</taxon>
        <taxon>Bacilli</taxon>
        <taxon>Lactobacillales</taxon>
        <taxon>Lactobacillaceae</taxon>
        <taxon>Lactiplantibacillus</taxon>
    </lineage>
</organism>
<evidence type="ECO:0000313" key="3">
    <source>
        <dbReference type="Proteomes" id="UP000276249"/>
    </source>
</evidence>
<dbReference type="Proteomes" id="UP000276249">
    <property type="component" value="Unassembled WGS sequence"/>
</dbReference>
<dbReference type="EMBL" id="JAPEQV010000003">
    <property type="protein sequence ID" value="MDF2311894.1"/>
    <property type="molecule type" value="Genomic_DNA"/>
</dbReference>
<dbReference type="KEGG" id="lpg:BB562_13855"/>
<dbReference type="AlphaFoldDB" id="A0A2I0Z7Z6"/>
<dbReference type="Proteomes" id="UP001151834">
    <property type="component" value="Unassembled WGS sequence"/>
</dbReference>
<evidence type="ECO:0000313" key="2">
    <source>
        <dbReference type="EMBL" id="RMW44501.1"/>
    </source>
</evidence>
<reference evidence="1" key="2">
    <citation type="submission" date="2022-11" db="EMBL/GenBank/DDBJ databases">
        <authorList>
            <person name="Wang Z."/>
        </authorList>
    </citation>
    <scope>NUCLEOTIDE SEQUENCE</scope>
    <source>
        <strain evidence="1">P2000</strain>
    </source>
</reference>
<proteinExistence type="predicted"/>
<comment type="caution">
    <text evidence="1">The sequence shown here is derived from an EMBL/GenBank/DDBJ whole genome shotgun (WGS) entry which is preliminary data.</text>
</comment>
<reference evidence="2 3" key="1">
    <citation type="submission" date="2018-10" db="EMBL/GenBank/DDBJ databases">
        <title>Genome sequences of five Lactobacillus pentosus strains isolated from brines of traditionally fermented spanish-style green table olives and differences between them.</title>
        <authorList>
            <person name="Jimenez Diaz R."/>
        </authorList>
    </citation>
    <scope>NUCLEOTIDE SEQUENCE [LARGE SCALE GENOMIC DNA]</scope>
    <source>
        <strain evidence="2 3">IG10</strain>
    </source>
</reference>